<protein>
    <submittedName>
        <fullName evidence="2">Uncharacterized protein</fullName>
    </submittedName>
</protein>
<evidence type="ECO:0000313" key="2">
    <source>
        <dbReference type="EMBL" id="GBM10076.1"/>
    </source>
</evidence>
<name>A0A4Y2D1S8_ARAVE</name>
<reference evidence="2 3" key="1">
    <citation type="journal article" date="2019" name="Sci. Rep.">
        <title>Orb-weaving spider Araneus ventricosus genome elucidates the spidroin gene catalogue.</title>
        <authorList>
            <person name="Kono N."/>
            <person name="Nakamura H."/>
            <person name="Ohtoshi R."/>
            <person name="Moran D.A.P."/>
            <person name="Shinohara A."/>
            <person name="Yoshida Y."/>
            <person name="Fujiwara M."/>
            <person name="Mori M."/>
            <person name="Tomita M."/>
            <person name="Arakawa K."/>
        </authorList>
    </citation>
    <scope>NUCLEOTIDE SEQUENCE [LARGE SCALE GENOMIC DNA]</scope>
</reference>
<dbReference type="EMBL" id="BGPR01241149">
    <property type="protein sequence ID" value="GBM10076.1"/>
    <property type="molecule type" value="Genomic_DNA"/>
</dbReference>
<keyword evidence="3" id="KW-1185">Reference proteome</keyword>
<proteinExistence type="predicted"/>
<dbReference type="Proteomes" id="UP000499080">
    <property type="component" value="Unassembled WGS sequence"/>
</dbReference>
<organism evidence="2 3">
    <name type="scientific">Araneus ventricosus</name>
    <name type="common">Orbweaver spider</name>
    <name type="synonym">Epeira ventricosa</name>
    <dbReference type="NCBI Taxonomy" id="182803"/>
    <lineage>
        <taxon>Eukaryota</taxon>
        <taxon>Metazoa</taxon>
        <taxon>Ecdysozoa</taxon>
        <taxon>Arthropoda</taxon>
        <taxon>Chelicerata</taxon>
        <taxon>Arachnida</taxon>
        <taxon>Araneae</taxon>
        <taxon>Araneomorphae</taxon>
        <taxon>Entelegynae</taxon>
        <taxon>Araneoidea</taxon>
        <taxon>Araneidae</taxon>
        <taxon>Araneus</taxon>
    </lineage>
</organism>
<accession>A0A4Y2D1S8</accession>
<gene>
    <name evidence="1" type="ORF">AVEN_192681_1</name>
    <name evidence="2" type="ORF">AVEN_199870_1</name>
</gene>
<evidence type="ECO:0000313" key="1">
    <source>
        <dbReference type="EMBL" id="GBM09858.1"/>
    </source>
</evidence>
<dbReference type="AlphaFoldDB" id="A0A4Y2D1S8"/>
<dbReference type="EMBL" id="BGPR01241090">
    <property type="protein sequence ID" value="GBM09858.1"/>
    <property type="molecule type" value="Genomic_DNA"/>
</dbReference>
<comment type="caution">
    <text evidence="2">The sequence shown here is derived from an EMBL/GenBank/DDBJ whole genome shotgun (WGS) entry which is preliminary data.</text>
</comment>
<evidence type="ECO:0000313" key="3">
    <source>
        <dbReference type="Proteomes" id="UP000499080"/>
    </source>
</evidence>
<sequence length="97" mass="11348">MESHFQGMLPYGWEDSSTGKCMGTPGNGAINTRPWRQIRRLLRRHVCSQKYWNFLDISIRGRDSDLSIYHVRSRPCKGDYKRTVLGSQRKSECVDRL</sequence>